<evidence type="ECO:0000256" key="5">
    <source>
        <dbReference type="SAM" id="Phobius"/>
    </source>
</evidence>
<evidence type="ECO:0000256" key="2">
    <source>
        <dbReference type="ARBA" id="ARBA00022840"/>
    </source>
</evidence>
<keyword evidence="8" id="KW-1185">Reference proteome</keyword>
<evidence type="ECO:0000256" key="3">
    <source>
        <dbReference type="PROSITE-ProRule" id="PRU00289"/>
    </source>
</evidence>
<keyword evidence="1 3" id="KW-0547">Nucleotide-binding</keyword>
<dbReference type="Gene3D" id="3.40.50.300">
    <property type="entry name" value="P-loop containing nucleotide triphosphate hydrolases"/>
    <property type="match status" value="1"/>
</dbReference>
<proteinExistence type="predicted"/>
<evidence type="ECO:0000313" key="7">
    <source>
        <dbReference type="EMBL" id="KAB1652105.1"/>
    </source>
</evidence>
<feature type="binding site" evidence="3">
    <location>
        <begin position="289"/>
        <end position="296"/>
    </location>
    <ligand>
        <name>ATP</name>
        <dbReference type="ChEBI" id="CHEBI:30616"/>
    </ligand>
</feature>
<keyword evidence="5" id="KW-0812">Transmembrane</keyword>
<comment type="caution">
    <text evidence="7">The sequence shown here is derived from an EMBL/GenBank/DDBJ whole genome shotgun (WGS) entry which is preliminary data.</text>
</comment>
<feature type="compositionally biased region" description="Pro residues" evidence="4">
    <location>
        <begin position="533"/>
        <end position="546"/>
    </location>
</feature>
<dbReference type="GO" id="GO:0003677">
    <property type="term" value="F:DNA binding"/>
    <property type="evidence" value="ECO:0007669"/>
    <property type="project" value="InterPro"/>
</dbReference>
<dbReference type="InterPro" id="IPR027417">
    <property type="entry name" value="P-loop_NTPase"/>
</dbReference>
<dbReference type="PROSITE" id="PS50901">
    <property type="entry name" value="FTSK"/>
    <property type="match status" value="1"/>
</dbReference>
<dbReference type="CDD" id="cd01127">
    <property type="entry name" value="TrwB_TraG_TraD_VirD4"/>
    <property type="match status" value="1"/>
</dbReference>
<organism evidence="7 8">
    <name type="scientific">Pseudoclavibacter chungangensis</name>
    <dbReference type="NCBI Taxonomy" id="587635"/>
    <lineage>
        <taxon>Bacteria</taxon>
        <taxon>Bacillati</taxon>
        <taxon>Actinomycetota</taxon>
        <taxon>Actinomycetes</taxon>
        <taxon>Micrococcales</taxon>
        <taxon>Microbacteriaceae</taxon>
        <taxon>Pseudoclavibacter</taxon>
    </lineage>
</organism>
<gene>
    <name evidence="7" type="ORF">F8O01_17290</name>
</gene>
<dbReference type="SUPFAM" id="SSF52540">
    <property type="entry name" value="P-loop containing nucleoside triphosphate hydrolases"/>
    <property type="match status" value="1"/>
</dbReference>
<keyword evidence="5" id="KW-1133">Transmembrane helix</keyword>
<dbReference type="AlphaFoldDB" id="A0A7J5BM74"/>
<sequence length="586" mass="63811">MAPHMRKIAASIWPEKTIEEQNGGNIMLDTIYSLYDLWIAPNLWAIAIALAIAILAIRILLPMVIRGFARWKNYSGTRNFNPSTWFAMQSRPLFRAQSILLASSGLRELFAPASNFIRDLTDQEKEKGTMGFGAAWLSPYPRAVKASIKANRGMARGKKLDATGQIRELAKQITLAPLDKQFGGGDDSQHFEISIDLHGHSADEIARIEGKISSQLDLVDLSPIPGHRGGRGMAYQAHRTAPVDALMKEKIGADFLMENPAKSPYLLPICINAQMEPRGLPLHHTLILGTTGSGKSSPLNDIIFQEAEFVEQGVVEFYGIDPKRSELRPYEGSWLFKDVVYGMQESVQLIGHIEGLLTKRSKANPMNLSKGQLGRQMKPSKTHPIVILMIDEILSLVGDLQTNRQSASINQLTKIMAMGRSLNIFVVGATQNADKSILGWMRPNIGNAIVLRQPSVYYNDLFLGAGAAAQGFDSTIIAPANQANQYRTAGMGYMLGPTGEPEKIRFAYTSDAEIAALIQRHPGKGIATAPSSPVAPVPAPYAPTPAAPSLAKGVSLQEAAGGPRPVSAEESRAEQMMAALRRSQAR</sequence>
<feature type="domain" description="FtsK" evidence="6">
    <location>
        <begin position="266"/>
        <end position="460"/>
    </location>
</feature>
<evidence type="ECO:0000256" key="4">
    <source>
        <dbReference type="SAM" id="MobiDB-lite"/>
    </source>
</evidence>
<feature type="transmembrane region" description="Helical" evidence="5">
    <location>
        <begin position="43"/>
        <end position="65"/>
    </location>
</feature>
<dbReference type="PANTHER" id="PTHR22683">
    <property type="entry name" value="SPORULATION PROTEIN RELATED"/>
    <property type="match status" value="1"/>
</dbReference>
<dbReference type="InterPro" id="IPR002543">
    <property type="entry name" value="FtsK_dom"/>
</dbReference>
<protein>
    <recommendedName>
        <fullName evidence="6">FtsK domain-containing protein</fullName>
    </recommendedName>
</protein>
<dbReference type="Proteomes" id="UP000467240">
    <property type="component" value="Unassembled WGS sequence"/>
</dbReference>
<feature type="region of interest" description="Disordered" evidence="4">
    <location>
        <begin position="527"/>
        <end position="586"/>
    </location>
</feature>
<evidence type="ECO:0000256" key="1">
    <source>
        <dbReference type="ARBA" id="ARBA00022741"/>
    </source>
</evidence>
<keyword evidence="2 3" id="KW-0067">ATP-binding</keyword>
<dbReference type="PANTHER" id="PTHR22683:SF41">
    <property type="entry name" value="DNA TRANSLOCASE FTSK"/>
    <property type="match status" value="1"/>
</dbReference>
<evidence type="ECO:0000313" key="8">
    <source>
        <dbReference type="Proteomes" id="UP000467240"/>
    </source>
</evidence>
<accession>A0A7J5BM74</accession>
<dbReference type="GO" id="GO:0005524">
    <property type="term" value="F:ATP binding"/>
    <property type="evidence" value="ECO:0007669"/>
    <property type="project" value="UniProtKB-UniRule"/>
</dbReference>
<name>A0A7J5BM74_9MICO</name>
<dbReference type="InterPro" id="IPR050206">
    <property type="entry name" value="FtsK/SpoIIIE/SftA"/>
</dbReference>
<evidence type="ECO:0000259" key="6">
    <source>
        <dbReference type="PROSITE" id="PS50901"/>
    </source>
</evidence>
<keyword evidence="5" id="KW-0472">Membrane</keyword>
<dbReference type="Pfam" id="PF01580">
    <property type="entry name" value="FtsK_SpoIIIE"/>
    <property type="match status" value="1"/>
</dbReference>
<reference evidence="7 8" key="1">
    <citation type="submission" date="2019-09" db="EMBL/GenBank/DDBJ databases">
        <title>Phylogeny of genus Pseudoclavibacter and closely related genus.</title>
        <authorList>
            <person name="Li Y."/>
        </authorList>
    </citation>
    <scope>NUCLEOTIDE SEQUENCE [LARGE SCALE GENOMIC DNA]</scope>
    <source>
        <strain evidence="7 8">DSM 23821</strain>
    </source>
</reference>
<dbReference type="OrthoDB" id="3217500at2"/>
<dbReference type="EMBL" id="WBJZ01000035">
    <property type="protein sequence ID" value="KAB1652105.1"/>
    <property type="molecule type" value="Genomic_DNA"/>
</dbReference>